<keyword evidence="2" id="KW-0732">Signal</keyword>
<feature type="region of interest" description="Disordered" evidence="1">
    <location>
        <begin position="33"/>
        <end position="58"/>
    </location>
</feature>
<dbReference type="EMBL" id="FOHS01000002">
    <property type="protein sequence ID" value="SET35184.1"/>
    <property type="molecule type" value="Genomic_DNA"/>
</dbReference>
<gene>
    <name evidence="3" type="ORF">SAMN04487998_1530</name>
</gene>
<dbReference type="PROSITE" id="PS51257">
    <property type="entry name" value="PROKAR_LIPOPROTEIN"/>
    <property type="match status" value="1"/>
</dbReference>
<protein>
    <recommendedName>
        <fullName evidence="5">Beta-lactamase-inhibitor-like, PepSY-like</fullName>
    </recommendedName>
</protein>
<name>A0A1I0DT95_9BACT</name>
<reference evidence="4" key="1">
    <citation type="submission" date="2016-10" db="EMBL/GenBank/DDBJ databases">
        <authorList>
            <person name="Varghese N."/>
            <person name="Submissions S."/>
        </authorList>
    </citation>
    <scope>NUCLEOTIDE SEQUENCE [LARGE SCALE GENOMIC DNA]</scope>
    <source>
        <strain evidence="4">DSM 15310</strain>
    </source>
</reference>
<proteinExistence type="predicted"/>
<accession>A0A1I0DT95</accession>
<evidence type="ECO:0000256" key="1">
    <source>
        <dbReference type="SAM" id="MobiDB-lite"/>
    </source>
</evidence>
<evidence type="ECO:0000313" key="4">
    <source>
        <dbReference type="Proteomes" id="UP000198697"/>
    </source>
</evidence>
<dbReference type="Proteomes" id="UP000198697">
    <property type="component" value="Unassembled WGS sequence"/>
</dbReference>
<feature type="signal peptide" evidence="2">
    <location>
        <begin position="1"/>
        <end position="21"/>
    </location>
</feature>
<dbReference type="STRING" id="82805.SAMN04487998_1530"/>
<evidence type="ECO:0000256" key="2">
    <source>
        <dbReference type="SAM" id="SignalP"/>
    </source>
</evidence>
<evidence type="ECO:0000313" key="3">
    <source>
        <dbReference type="EMBL" id="SET35184.1"/>
    </source>
</evidence>
<feature type="chain" id="PRO_5011452256" description="Beta-lactamase-inhibitor-like, PepSY-like" evidence="2">
    <location>
        <begin position="22"/>
        <end position="220"/>
    </location>
</feature>
<evidence type="ECO:0008006" key="5">
    <source>
        <dbReference type="Google" id="ProtNLM"/>
    </source>
</evidence>
<dbReference type="AlphaFoldDB" id="A0A1I0DT95"/>
<keyword evidence="4" id="KW-1185">Reference proteome</keyword>
<organism evidence="3 4">
    <name type="scientific">Hymenobacter actinosclerus</name>
    <dbReference type="NCBI Taxonomy" id="82805"/>
    <lineage>
        <taxon>Bacteria</taxon>
        <taxon>Pseudomonadati</taxon>
        <taxon>Bacteroidota</taxon>
        <taxon>Cytophagia</taxon>
        <taxon>Cytophagales</taxon>
        <taxon>Hymenobacteraceae</taxon>
        <taxon>Hymenobacter</taxon>
    </lineage>
</organism>
<sequence>MRKPATTLLLLWAVGFSACQSEDTLPAEGVTAPTISRSFEKPAPTPVPADTATPRPVPNPAIEAEQITYKMLVFFGLPSEQITVSQLTRQLGQPDSVARGAVECGSQLSDDLPLPGDMWYYGGTQYEVAGNQAALGAMDVRNGRFSGKLGKLVLNQHTTLQDVARVFPNAVRSVRPAAMSAALQEISFTYLMGNGETADGTLNLIFDRGKLILVEHWFPC</sequence>